<dbReference type="Gene3D" id="1.10.10.10">
    <property type="entry name" value="Winged helix-like DNA-binding domain superfamily/Winged helix DNA-binding domain"/>
    <property type="match status" value="1"/>
</dbReference>
<dbReference type="InterPro" id="IPR036388">
    <property type="entry name" value="WH-like_DNA-bd_sf"/>
</dbReference>
<evidence type="ECO:0000259" key="6">
    <source>
        <dbReference type="Pfam" id="PF04542"/>
    </source>
</evidence>
<dbReference type="EMBL" id="JBHULZ010000005">
    <property type="protein sequence ID" value="MFD2696572.1"/>
    <property type="molecule type" value="Genomic_DNA"/>
</dbReference>
<evidence type="ECO:0000256" key="5">
    <source>
        <dbReference type="ARBA" id="ARBA00023163"/>
    </source>
</evidence>
<protein>
    <submittedName>
        <fullName evidence="8">Sigma-70 family RNA polymerase sigma factor</fullName>
    </submittedName>
</protein>
<dbReference type="SUPFAM" id="SSF88659">
    <property type="entry name" value="Sigma3 and sigma4 domains of RNA polymerase sigma factors"/>
    <property type="match status" value="1"/>
</dbReference>
<accession>A0ABW5SBN4</accession>
<keyword evidence="9" id="KW-1185">Reference proteome</keyword>
<dbReference type="RefSeq" id="WP_379042911.1">
    <property type="nucleotide sequence ID" value="NZ_JBHULZ010000005.1"/>
</dbReference>
<evidence type="ECO:0000256" key="1">
    <source>
        <dbReference type="ARBA" id="ARBA00010641"/>
    </source>
</evidence>
<evidence type="ECO:0000256" key="2">
    <source>
        <dbReference type="ARBA" id="ARBA00023015"/>
    </source>
</evidence>
<evidence type="ECO:0000313" key="9">
    <source>
        <dbReference type="Proteomes" id="UP001597357"/>
    </source>
</evidence>
<feature type="domain" description="RNA polymerase sigma-70 region 2" evidence="6">
    <location>
        <begin position="14"/>
        <end position="79"/>
    </location>
</feature>
<dbReference type="NCBIfam" id="TIGR02937">
    <property type="entry name" value="sigma70-ECF"/>
    <property type="match status" value="1"/>
</dbReference>
<evidence type="ECO:0000256" key="4">
    <source>
        <dbReference type="ARBA" id="ARBA00023125"/>
    </source>
</evidence>
<evidence type="ECO:0000256" key="3">
    <source>
        <dbReference type="ARBA" id="ARBA00023082"/>
    </source>
</evidence>
<dbReference type="InterPro" id="IPR013249">
    <property type="entry name" value="RNA_pol_sigma70_r4_t2"/>
</dbReference>
<name>A0ABW5SBN4_9FLAO</name>
<dbReference type="InterPro" id="IPR013324">
    <property type="entry name" value="RNA_pol_sigma_r3/r4-like"/>
</dbReference>
<dbReference type="CDD" id="cd06171">
    <property type="entry name" value="Sigma70_r4"/>
    <property type="match status" value="1"/>
</dbReference>
<dbReference type="PANTHER" id="PTHR43133:SF8">
    <property type="entry name" value="RNA POLYMERASE SIGMA FACTOR HI_1459-RELATED"/>
    <property type="match status" value="1"/>
</dbReference>
<sequence>MSPKENKLNPNKWVERYADFLFNYAFVRLNNKEITKDLVSETFLAGLKAKKSFKGQASERTWLTAILKRKIIDYYRKASTKKQKAGVDFKNSSIGENNNYIEDRLAREPGLNAEEHMVNLELREAIFNCLNKLPDKHAQVFIMKSIEHKSTDEICNEMGLSSSNLWVMIHRARQKMAECLEKQWL</sequence>
<feature type="domain" description="RNA polymerase sigma factor 70 region 4 type 2" evidence="7">
    <location>
        <begin position="124"/>
        <end position="176"/>
    </location>
</feature>
<organism evidence="8 9">
    <name type="scientific">Mesonia sediminis</name>
    <dbReference type="NCBI Taxonomy" id="1703946"/>
    <lineage>
        <taxon>Bacteria</taxon>
        <taxon>Pseudomonadati</taxon>
        <taxon>Bacteroidota</taxon>
        <taxon>Flavobacteriia</taxon>
        <taxon>Flavobacteriales</taxon>
        <taxon>Flavobacteriaceae</taxon>
        <taxon>Mesonia</taxon>
    </lineage>
</organism>
<proteinExistence type="inferred from homology"/>
<dbReference type="Pfam" id="PF04542">
    <property type="entry name" value="Sigma70_r2"/>
    <property type="match status" value="1"/>
</dbReference>
<dbReference type="InterPro" id="IPR007627">
    <property type="entry name" value="RNA_pol_sigma70_r2"/>
</dbReference>
<dbReference type="InterPro" id="IPR039425">
    <property type="entry name" value="RNA_pol_sigma-70-like"/>
</dbReference>
<evidence type="ECO:0000259" key="7">
    <source>
        <dbReference type="Pfam" id="PF08281"/>
    </source>
</evidence>
<keyword evidence="4" id="KW-0238">DNA-binding</keyword>
<reference evidence="9" key="1">
    <citation type="journal article" date="2019" name="Int. J. Syst. Evol. Microbiol.">
        <title>The Global Catalogue of Microorganisms (GCM) 10K type strain sequencing project: providing services to taxonomists for standard genome sequencing and annotation.</title>
        <authorList>
            <consortium name="The Broad Institute Genomics Platform"/>
            <consortium name="The Broad Institute Genome Sequencing Center for Infectious Disease"/>
            <person name="Wu L."/>
            <person name="Ma J."/>
        </authorList>
    </citation>
    <scope>NUCLEOTIDE SEQUENCE [LARGE SCALE GENOMIC DNA]</scope>
    <source>
        <strain evidence="9">KCTC 42255</strain>
    </source>
</reference>
<dbReference type="Gene3D" id="1.10.1740.10">
    <property type="match status" value="1"/>
</dbReference>
<dbReference type="Proteomes" id="UP001597357">
    <property type="component" value="Unassembled WGS sequence"/>
</dbReference>
<dbReference type="InterPro" id="IPR014284">
    <property type="entry name" value="RNA_pol_sigma-70_dom"/>
</dbReference>
<keyword evidence="3" id="KW-0731">Sigma factor</keyword>
<comment type="similarity">
    <text evidence="1">Belongs to the sigma-70 factor family. ECF subfamily.</text>
</comment>
<dbReference type="Pfam" id="PF08281">
    <property type="entry name" value="Sigma70_r4_2"/>
    <property type="match status" value="1"/>
</dbReference>
<comment type="caution">
    <text evidence="8">The sequence shown here is derived from an EMBL/GenBank/DDBJ whole genome shotgun (WGS) entry which is preliminary data.</text>
</comment>
<dbReference type="InterPro" id="IPR013325">
    <property type="entry name" value="RNA_pol_sigma_r2"/>
</dbReference>
<dbReference type="PANTHER" id="PTHR43133">
    <property type="entry name" value="RNA POLYMERASE ECF-TYPE SIGMA FACTO"/>
    <property type="match status" value="1"/>
</dbReference>
<dbReference type="SUPFAM" id="SSF88946">
    <property type="entry name" value="Sigma2 domain of RNA polymerase sigma factors"/>
    <property type="match status" value="1"/>
</dbReference>
<evidence type="ECO:0000313" key="8">
    <source>
        <dbReference type="EMBL" id="MFD2696572.1"/>
    </source>
</evidence>
<keyword evidence="2" id="KW-0805">Transcription regulation</keyword>
<keyword evidence="5" id="KW-0804">Transcription</keyword>
<gene>
    <name evidence="8" type="ORF">ACFSQ0_01055</name>
</gene>